<accession>A0A8T0S6Q5</accession>
<sequence>RGESSRKGAAAVASGVKLTRRAPARSGFAGRAAGGGGRRSEYMGRRGAHVVSRPGSRPCVPGPEGKPHMPPVH</sequence>
<protein>
    <submittedName>
        <fullName evidence="2">Uncharacterized protein</fullName>
    </submittedName>
</protein>
<evidence type="ECO:0000313" key="3">
    <source>
        <dbReference type="Proteomes" id="UP000823388"/>
    </source>
</evidence>
<dbReference type="EMBL" id="CM029046">
    <property type="protein sequence ID" value="KAG2592426.1"/>
    <property type="molecule type" value="Genomic_DNA"/>
</dbReference>
<name>A0A8T0S6Q5_PANVG</name>
<reference evidence="2" key="1">
    <citation type="submission" date="2020-05" db="EMBL/GenBank/DDBJ databases">
        <title>WGS assembly of Panicum virgatum.</title>
        <authorList>
            <person name="Lovell J.T."/>
            <person name="Jenkins J."/>
            <person name="Shu S."/>
            <person name="Juenger T.E."/>
            <person name="Schmutz J."/>
        </authorList>
    </citation>
    <scope>NUCLEOTIDE SEQUENCE</scope>
    <source>
        <strain evidence="2">AP13</strain>
    </source>
</reference>
<keyword evidence="3" id="KW-1185">Reference proteome</keyword>
<gene>
    <name evidence="2" type="ORF">PVAP13_5NG548086</name>
</gene>
<dbReference type="Proteomes" id="UP000823388">
    <property type="component" value="Chromosome 5N"/>
</dbReference>
<comment type="caution">
    <text evidence="2">The sequence shown here is derived from an EMBL/GenBank/DDBJ whole genome shotgun (WGS) entry which is preliminary data.</text>
</comment>
<evidence type="ECO:0000256" key="1">
    <source>
        <dbReference type="SAM" id="MobiDB-lite"/>
    </source>
</evidence>
<feature type="region of interest" description="Disordered" evidence="1">
    <location>
        <begin position="27"/>
        <end position="73"/>
    </location>
</feature>
<evidence type="ECO:0000313" key="2">
    <source>
        <dbReference type="EMBL" id="KAG2592426.1"/>
    </source>
</evidence>
<proteinExistence type="predicted"/>
<organism evidence="2 3">
    <name type="scientific">Panicum virgatum</name>
    <name type="common">Blackwell switchgrass</name>
    <dbReference type="NCBI Taxonomy" id="38727"/>
    <lineage>
        <taxon>Eukaryota</taxon>
        <taxon>Viridiplantae</taxon>
        <taxon>Streptophyta</taxon>
        <taxon>Embryophyta</taxon>
        <taxon>Tracheophyta</taxon>
        <taxon>Spermatophyta</taxon>
        <taxon>Magnoliopsida</taxon>
        <taxon>Liliopsida</taxon>
        <taxon>Poales</taxon>
        <taxon>Poaceae</taxon>
        <taxon>PACMAD clade</taxon>
        <taxon>Panicoideae</taxon>
        <taxon>Panicodae</taxon>
        <taxon>Paniceae</taxon>
        <taxon>Panicinae</taxon>
        <taxon>Panicum</taxon>
        <taxon>Panicum sect. Hiantes</taxon>
    </lineage>
</organism>
<feature type="non-terminal residue" evidence="2">
    <location>
        <position position="1"/>
    </location>
</feature>
<dbReference type="AlphaFoldDB" id="A0A8T0S6Q5"/>